<sequence>MDGAVETIAGAQGGVISVRQLHAAGVSSTSIARRVARGRLYRLARGVYALTPVVGVEGRRWAALLAAGIDRASTPPPVRRAPNARRNGERPPACATEDAAPWPLRHPPRPDGTVVLSHWSALQVAGIVRVEPAVHDATVVGPGRRATRNPGVRGHVVACLAPEDRIWHGRMPCVAPTRALVDVADAVTPARLRSLIREAQFLGQLDARSIDSLRRRIPTHPGLAAMRRADPDLLADGTSPLEILVGTFLERETGLAPWSSQHPLHTSAGSYRFDFARPDLRLAVEADGGGAHVTTQGRAADAARDAEASAAGWETVRVMRTHVTGRAARRRTAERIERIAARRGWSGGGSARSGRHVERTD</sequence>
<dbReference type="Proteomes" id="UP001277761">
    <property type="component" value="Unassembled WGS sequence"/>
</dbReference>
<gene>
    <name evidence="4" type="ORF">SK069_03170</name>
</gene>
<reference evidence="4 5" key="1">
    <citation type="submission" date="2023-11" db="EMBL/GenBank/DDBJ databases">
        <authorList>
            <person name="Xu M."/>
            <person name="Jiang T."/>
        </authorList>
    </citation>
    <scope>NUCLEOTIDE SEQUENCE [LARGE SCALE GENOMIC DNA]</scope>
    <source>
        <strain evidence="4 5">SD</strain>
    </source>
</reference>
<evidence type="ECO:0000313" key="5">
    <source>
        <dbReference type="Proteomes" id="UP001277761"/>
    </source>
</evidence>
<dbReference type="RefSeq" id="WP_319952727.1">
    <property type="nucleotide sequence ID" value="NZ_JAXAVX010000001.1"/>
</dbReference>
<feature type="domain" description="AbiEi antitoxin N-terminal" evidence="3">
    <location>
        <begin position="7"/>
        <end position="51"/>
    </location>
</feature>
<dbReference type="Pfam" id="PF04480">
    <property type="entry name" value="DUF559"/>
    <property type="match status" value="1"/>
</dbReference>
<dbReference type="InterPro" id="IPR007569">
    <property type="entry name" value="DUF559"/>
</dbReference>
<dbReference type="EMBL" id="JAXAVX010000001">
    <property type="protein sequence ID" value="MDX8150582.1"/>
    <property type="molecule type" value="Genomic_DNA"/>
</dbReference>
<protein>
    <submittedName>
        <fullName evidence="4">Type IV toxin-antitoxin system AbiEi family antitoxin domain-containing protein</fullName>
    </submittedName>
</protein>
<feature type="domain" description="DUF559" evidence="2">
    <location>
        <begin position="268"/>
        <end position="324"/>
    </location>
</feature>
<organism evidence="4 5">
    <name type="scientific">Patulibacter brassicae</name>
    <dbReference type="NCBI Taxonomy" id="1705717"/>
    <lineage>
        <taxon>Bacteria</taxon>
        <taxon>Bacillati</taxon>
        <taxon>Actinomycetota</taxon>
        <taxon>Thermoleophilia</taxon>
        <taxon>Solirubrobacterales</taxon>
        <taxon>Patulibacteraceae</taxon>
        <taxon>Patulibacter</taxon>
    </lineage>
</organism>
<dbReference type="Pfam" id="PF13338">
    <property type="entry name" value="AbiEi_4"/>
    <property type="match status" value="1"/>
</dbReference>
<evidence type="ECO:0000259" key="2">
    <source>
        <dbReference type="Pfam" id="PF04480"/>
    </source>
</evidence>
<keyword evidence="5" id="KW-1185">Reference proteome</keyword>
<name>A0ABU4VFI3_9ACTN</name>
<accession>A0ABU4VFI3</accession>
<evidence type="ECO:0000259" key="3">
    <source>
        <dbReference type="Pfam" id="PF13338"/>
    </source>
</evidence>
<evidence type="ECO:0000313" key="4">
    <source>
        <dbReference type="EMBL" id="MDX8150582.1"/>
    </source>
</evidence>
<proteinExistence type="predicted"/>
<evidence type="ECO:0000256" key="1">
    <source>
        <dbReference type="SAM" id="MobiDB-lite"/>
    </source>
</evidence>
<feature type="region of interest" description="Disordered" evidence="1">
    <location>
        <begin position="74"/>
        <end position="106"/>
    </location>
</feature>
<dbReference type="Gene3D" id="3.40.960.10">
    <property type="entry name" value="VSR Endonuclease"/>
    <property type="match status" value="1"/>
</dbReference>
<comment type="caution">
    <text evidence="4">The sequence shown here is derived from an EMBL/GenBank/DDBJ whole genome shotgun (WGS) entry which is preliminary data.</text>
</comment>
<dbReference type="InterPro" id="IPR025159">
    <property type="entry name" value="AbiEi_N"/>
</dbReference>